<protein>
    <submittedName>
        <fullName evidence="2">9842_t:CDS:1</fullName>
    </submittedName>
</protein>
<organism evidence="2 3">
    <name type="scientific">Dentiscutata erythropus</name>
    <dbReference type="NCBI Taxonomy" id="1348616"/>
    <lineage>
        <taxon>Eukaryota</taxon>
        <taxon>Fungi</taxon>
        <taxon>Fungi incertae sedis</taxon>
        <taxon>Mucoromycota</taxon>
        <taxon>Glomeromycotina</taxon>
        <taxon>Glomeromycetes</taxon>
        <taxon>Diversisporales</taxon>
        <taxon>Gigasporaceae</taxon>
        <taxon>Dentiscutata</taxon>
    </lineage>
</organism>
<keyword evidence="3" id="KW-1185">Reference proteome</keyword>
<dbReference type="Proteomes" id="UP000789405">
    <property type="component" value="Unassembled WGS sequence"/>
</dbReference>
<evidence type="ECO:0000313" key="3">
    <source>
        <dbReference type="Proteomes" id="UP000789405"/>
    </source>
</evidence>
<feature type="compositionally biased region" description="Acidic residues" evidence="1">
    <location>
        <begin position="133"/>
        <end position="144"/>
    </location>
</feature>
<sequence>MQNSKKKNYYNIAREDLEKLNSDIFVEEDIKLSQTQKKIKFIFRKLKRARKLNRIHTLVYAFYLGEILEKAPGKKKFNDEDLSRYYAEVSVRVYYLFQKSGVNRIYQMTKLTLATISKLTAGEFQQLVNDNSDSNDDSEDESSPEDNNNITNELSQNIDTENGSFQNTGLSQITTNFPQDTTHQSILITVDRHNDSYQLSFNPNLNYQPLQNYPGFSGAHATIGSQLQNALEFSNIVYHQIPNLTDVSQAYASVGQPTQIANNSNTFRNTTVPHNSQRFRGSTY</sequence>
<feature type="region of interest" description="Disordered" evidence="1">
    <location>
        <begin position="128"/>
        <end position="153"/>
    </location>
</feature>
<gene>
    <name evidence="2" type="ORF">DERYTH_LOCUS11839</name>
</gene>
<proteinExistence type="predicted"/>
<comment type="caution">
    <text evidence="2">The sequence shown here is derived from an EMBL/GenBank/DDBJ whole genome shotgun (WGS) entry which is preliminary data.</text>
</comment>
<name>A0A9N9EIZ1_9GLOM</name>
<reference evidence="2" key="1">
    <citation type="submission" date="2021-06" db="EMBL/GenBank/DDBJ databases">
        <authorList>
            <person name="Kallberg Y."/>
            <person name="Tangrot J."/>
            <person name="Rosling A."/>
        </authorList>
    </citation>
    <scope>NUCLEOTIDE SEQUENCE</scope>
    <source>
        <strain evidence="2">MA453B</strain>
    </source>
</reference>
<dbReference type="EMBL" id="CAJVPY010007511">
    <property type="protein sequence ID" value="CAG8681613.1"/>
    <property type="molecule type" value="Genomic_DNA"/>
</dbReference>
<evidence type="ECO:0000313" key="2">
    <source>
        <dbReference type="EMBL" id="CAG8681613.1"/>
    </source>
</evidence>
<evidence type="ECO:0000256" key="1">
    <source>
        <dbReference type="SAM" id="MobiDB-lite"/>
    </source>
</evidence>
<dbReference type="AlphaFoldDB" id="A0A9N9EIZ1"/>
<accession>A0A9N9EIZ1</accession>
<dbReference type="OrthoDB" id="10390660at2759"/>